<evidence type="ECO:0000256" key="2">
    <source>
        <dbReference type="ARBA" id="ARBA00004922"/>
    </source>
</evidence>
<dbReference type="Pfam" id="PF03155">
    <property type="entry name" value="Alg6_Alg8"/>
    <property type="match status" value="2"/>
</dbReference>
<keyword evidence="12" id="KW-1185">Reference proteome</keyword>
<evidence type="ECO:0000313" key="11">
    <source>
        <dbReference type="EMBL" id="KMR02226.1"/>
    </source>
</evidence>
<evidence type="ECO:0000256" key="6">
    <source>
        <dbReference type="ARBA" id="ARBA00022692"/>
    </source>
</evidence>
<feature type="transmembrane region" description="Helical" evidence="10">
    <location>
        <begin position="204"/>
        <end position="224"/>
    </location>
</feature>
<dbReference type="STRING" id="67767.A0A0J7L8Q2"/>
<comment type="subcellular location">
    <subcellularLocation>
        <location evidence="1 10">Endoplasmic reticulum membrane</location>
        <topology evidence="1 10">Multi-pass membrane protein</topology>
    </subcellularLocation>
</comment>
<keyword evidence="8 10" id="KW-1133">Transmembrane helix</keyword>
<dbReference type="UniPathway" id="UPA00378"/>
<keyword evidence="6 10" id="KW-0812">Transmembrane</keyword>
<comment type="caution">
    <text evidence="10">Lacks conserved residue(s) required for the propagation of feature annotation.</text>
</comment>
<evidence type="ECO:0000256" key="10">
    <source>
        <dbReference type="RuleBase" id="RU363110"/>
    </source>
</evidence>
<dbReference type="GO" id="GO:0042283">
    <property type="term" value="F:dolichyl pyrophosphate Glc1Man9GlcNAc2 alpha-1,3-glucosyltransferase activity"/>
    <property type="evidence" value="ECO:0007669"/>
    <property type="project" value="TreeGrafter"/>
</dbReference>
<dbReference type="OrthoDB" id="1689333at2759"/>
<name>A0A0J7L8Q2_LASNI</name>
<organism evidence="11 12">
    <name type="scientific">Lasius niger</name>
    <name type="common">Black garden ant</name>
    <dbReference type="NCBI Taxonomy" id="67767"/>
    <lineage>
        <taxon>Eukaryota</taxon>
        <taxon>Metazoa</taxon>
        <taxon>Ecdysozoa</taxon>
        <taxon>Arthropoda</taxon>
        <taxon>Hexapoda</taxon>
        <taxon>Insecta</taxon>
        <taxon>Pterygota</taxon>
        <taxon>Neoptera</taxon>
        <taxon>Endopterygota</taxon>
        <taxon>Hymenoptera</taxon>
        <taxon>Apocrita</taxon>
        <taxon>Aculeata</taxon>
        <taxon>Formicoidea</taxon>
        <taxon>Formicidae</taxon>
        <taxon>Formicinae</taxon>
        <taxon>Lasius</taxon>
        <taxon>Lasius</taxon>
    </lineage>
</organism>
<sequence>MFTKGKNILKETQINRDEKVSSVASRDGVLLKTFLLVTCVKILLIPTYHSTDFEVHRNWLAITYSLPVKEWYTNTQSSWTLDYPPLFAWFEYCLSQMAVFFDPEMVKNEWDILGKFFKRLFTLGLIVLAVLTVSFGPFITQLSQVISRLFPFKRGLVHSYWAANGWALYIGVEKLLSVIWKRLGWLKDAKSAVMTGGLVQEQSFLILPTPTPIVTFLLTFLAILCPRSNKQERCPDIHNFEQCWTYCSFAIAISQ</sequence>
<dbReference type="PANTHER" id="PTHR12413">
    <property type="entry name" value="DOLICHYL GLYCOSYLTRANSFERASE"/>
    <property type="match status" value="1"/>
</dbReference>
<accession>A0A0J7L8Q2</accession>
<dbReference type="InterPro" id="IPR004856">
    <property type="entry name" value="Glyco_trans_ALG6/ALG8"/>
</dbReference>
<evidence type="ECO:0000256" key="8">
    <source>
        <dbReference type="ARBA" id="ARBA00022989"/>
    </source>
</evidence>
<dbReference type="EC" id="2.4.1.-" evidence="10"/>
<dbReference type="Proteomes" id="UP000036403">
    <property type="component" value="Unassembled WGS sequence"/>
</dbReference>
<evidence type="ECO:0000313" key="12">
    <source>
        <dbReference type="Proteomes" id="UP000036403"/>
    </source>
</evidence>
<keyword evidence="5 10" id="KW-0808">Transferase</keyword>
<dbReference type="EMBL" id="LBMM01000271">
    <property type="protein sequence ID" value="KMR02226.1"/>
    <property type="molecule type" value="Genomic_DNA"/>
</dbReference>
<evidence type="ECO:0000256" key="4">
    <source>
        <dbReference type="ARBA" id="ARBA00022676"/>
    </source>
</evidence>
<dbReference type="GO" id="GO:0005789">
    <property type="term" value="C:endoplasmic reticulum membrane"/>
    <property type="evidence" value="ECO:0007669"/>
    <property type="project" value="UniProtKB-SubCell"/>
</dbReference>
<keyword evidence="7 10" id="KW-0256">Endoplasmic reticulum</keyword>
<proteinExistence type="inferred from homology"/>
<reference evidence="11 12" key="1">
    <citation type="submission" date="2015-04" db="EMBL/GenBank/DDBJ databases">
        <title>Lasius niger genome sequencing.</title>
        <authorList>
            <person name="Konorov E.A."/>
            <person name="Nikitin M.A."/>
            <person name="Kirill M.V."/>
            <person name="Chang P."/>
        </authorList>
    </citation>
    <scope>NUCLEOTIDE SEQUENCE [LARGE SCALE GENOMIC DNA]</scope>
    <source>
        <tissue evidence="11">Whole</tissue>
    </source>
</reference>
<evidence type="ECO:0000256" key="7">
    <source>
        <dbReference type="ARBA" id="ARBA00022824"/>
    </source>
</evidence>
<keyword evidence="9 10" id="KW-0472">Membrane</keyword>
<comment type="pathway">
    <text evidence="2 10">Protein modification; protein glycosylation.</text>
</comment>
<gene>
    <name evidence="11" type="ORF">RF55_888</name>
</gene>
<evidence type="ECO:0000256" key="9">
    <source>
        <dbReference type="ARBA" id="ARBA00023136"/>
    </source>
</evidence>
<dbReference type="PANTHER" id="PTHR12413:SF2">
    <property type="entry name" value="DOLICHYL PYROPHOSPHATE GLC1MAN9GLCNAC2 ALPHA-1,3-GLUCOSYLTRANSFERASE-RELATED"/>
    <property type="match status" value="1"/>
</dbReference>
<dbReference type="GO" id="GO:0006487">
    <property type="term" value="P:protein N-linked glycosylation"/>
    <property type="evidence" value="ECO:0007669"/>
    <property type="project" value="TreeGrafter"/>
</dbReference>
<keyword evidence="4 10" id="KW-0328">Glycosyltransferase</keyword>
<dbReference type="PaxDb" id="67767-A0A0J7L8Q2"/>
<evidence type="ECO:0000256" key="3">
    <source>
        <dbReference type="ARBA" id="ARBA00008715"/>
    </source>
</evidence>
<protein>
    <recommendedName>
        <fullName evidence="10">Alpha-1,3-glucosyltransferase</fullName>
        <ecNumber evidence="10">2.4.1.-</ecNumber>
    </recommendedName>
</protein>
<dbReference type="AlphaFoldDB" id="A0A0J7L8Q2"/>
<feature type="transmembrane region" description="Helical" evidence="10">
    <location>
        <begin position="120"/>
        <end position="140"/>
    </location>
</feature>
<comment type="similarity">
    <text evidence="3 10">Belongs to the ALG6/ALG8 glucosyltransferase family.</text>
</comment>
<comment type="caution">
    <text evidence="11">The sequence shown here is derived from an EMBL/GenBank/DDBJ whole genome shotgun (WGS) entry which is preliminary data.</text>
</comment>
<evidence type="ECO:0000256" key="1">
    <source>
        <dbReference type="ARBA" id="ARBA00004477"/>
    </source>
</evidence>
<evidence type="ECO:0000256" key="5">
    <source>
        <dbReference type="ARBA" id="ARBA00022679"/>
    </source>
</evidence>